<accession>A0A1X6MVV1</accession>
<gene>
    <name evidence="2" type="ORF">POSPLADRAFT_1058507</name>
</gene>
<name>A0A1X6MVV1_9APHY</name>
<dbReference type="Proteomes" id="UP000194127">
    <property type="component" value="Unassembled WGS sequence"/>
</dbReference>
<dbReference type="AlphaFoldDB" id="A0A1X6MVV1"/>
<proteinExistence type="predicted"/>
<organism evidence="2 3">
    <name type="scientific">Postia placenta MAD-698-R-SB12</name>
    <dbReference type="NCBI Taxonomy" id="670580"/>
    <lineage>
        <taxon>Eukaryota</taxon>
        <taxon>Fungi</taxon>
        <taxon>Dikarya</taxon>
        <taxon>Basidiomycota</taxon>
        <taxon>Agaricomycotina</taxon>
        <taxon>Agaricomycetes</taxon>
        <taxon>Polyporales</taxon>
        <taxon>Adustoporiaceae</taxon>
        <taxon>Rhodonia</taxon>
    </lineage>
</organism>
<evidence type="ECO:0000313" key="2">
    <source>
        <dbReference type="EMBL" id="OSX60333.1"/>
    </source>
</evidence>
<protein>
    <submittedName>
        <fullName evidence="2">Uncharacterized protein</fullName>
    </submittedName>
</protein>
<dbReference type="GeneID" id="36325999"/>
<evidence type="ECO:0000256" key="1">
    <source>
        <dbReference type="SAM" id="MobiDB-lite"/>
    </source>
</evidence>
<feature type="region of interest" description="Disordered" evidence="1">
    <location>
        <begin position="345"/>
        <end position="405"/>
    </location>
</feature>
<evidence type="ECO:0000313" key="3">
    <source>
        <dbReference type="Proteomes" id="UP000194127"/>
    </source>
</evidence>
<sequence length="405" mass="45315">MAKKKGPPYTDDPGCKYIVIDDPWPGTKQGRDRKDNFFNLVGMWVYFMLNRKDIPESIFSVNTRAEVIVKLPEHVDITPILGAHVWRQCFTDGAPQDIERVSYVFEYNYRTKGDPGSHQWSEHYPIVDPIPRGFPVRQPYAPTHWATHQGRNCADLALPLPKTRQRTPTPPPNEFTPYHAPAHLDAARAAQFVEEGEGQTPDVQCAWADDREVKPELEAAAPVLFVDKRDPYEEEDAALQFVKQEPCDSSASSIVKQEITEVRVKEEVHDVPVKMEEQRAPATPAQAQPSAAFLAAFQRLEQRTRAAQGQTAVSPSTPENAQLSAQLANENAGRGRPAELVRVKPEPEEHTLPLSSTSFQHPRSLPDSRVGSVGSFDGRMPTTGRHQSHVKPEPEDATLPSQTRM</sequence>
<dbReference type="EMBL" id="KZ110600">
    <property type="protein sequence ID" value="OSX60333.1"/>
    <property type="molecule type" value="Genomic_DNA"/>
</dbReference>
<reference evidence="2 3" key="1">
    <citation type="submission" date="2017-04" db="EMBL/GenBank/DDBJ databases">
        <title>Genome Sequence of the Model Brown-Rot Fungus Postia placenta SB12.</title>
        <authorList>
            <consortium name="DOE Joint Genome Institute"/>
            <person name="Gaskell J."/>
            <person name="Kersten P."/>
            <person name="Larrondo L.F."/>
            <person name="Canessa P."/>
            <person name="Martinez D."/>
            <person name="Hibbett D."/>
            <person name="Schmoll M."/>
            <person name="Kubicek C.P."/>
            <person name="Martinez A.T."/>
            <person name="Yadav J."/>
            <person name="Master E."/>
            <person name="Magnuson J.K."/>
            <person name="James T."/>
            <person name="Yaver D."/>
            <person name="Berka R."/>
            <person name="Labutti K."/>
            <person name="Lipzen A."/>
            <person name="Aerts A."/>
            <person name="Barry K."/>
            <person name="Henrissat B."/>
            <person name="Blanchette R."/>
            <person name="Grigoriev I."/>
            <person name="Cullen D."/>
        </authorList>
    </citation>
    <scope>NUCLEOTIDE SEQUENCE [LARGE SCALE GENOMIC DNA]</scope>
    <source>
        <strain evidence="2 3">MAD-698-R-SB12</strain>
    </source>
</reference>
<dbReference type="RefSeq" id="XP_024337127.1">
    <property type="nucleotide sequence ID" value="XM_024481049.1"/>
</dbReference>
<keyword evidence="3" id="KW-1185">Reference proteome</keyword>
<dbReference type="OrthoDB" id="2996389at2759"/>